<keyword evidence="1 3" id="KW-0732">Signal</keyword>
<dbReference type="PANTHER" id="PTHR11008:SF18">
    <property type="entry name" value="BCDNA.GH05536-RELATED"/>
    <property type="match status" value="1"/>
</dbReference>
<proteinExistence type="inferred from homology"/>
<dbReference type="SMART" id="SM00700">
    <property type="entry name" value="JHBP"/>
    <property type="match status" value="1"/>
</dbReference>
<gene>
    <name evidence="4" type="primary">anon-3B1.2_5</name>
    <name evidence="4" type="ORF">g.26373</name>
</gene>
<name>A0A1D1Z3G2_9ARAE</name>
<evidence type="ECO:0000256" key="2">
    <source>
        <dbReference type="ARBA" id="ARBA00060902"/>
    </source>
</evidence>
<accession>A0A1D1Z3G2</accession>
<dbReference type="Gene3D" id="3.15.10.30">
    <property type="entry name" value="Haemolymph juvenile hormone binding protein"/>
    <property type="match status" value="1"/>
</dbReference>
<dbReference type="AlphaFoldDB" id="A0A1D1Z3G2"/>
<evidence type="ECO:0000256" key="3">
    <source>
        <dbReference type="SAM" id="SignalP"/>
    </source>
</evidence>
<evidence type="ECO:0000313" key="4">
    <source>
        <dbReference type="EMBL" id="JAT61362.1"/>
    </source>
</evidence>
<evidence type="ECO:0000256" key="1">
    <source>
        <dbReference type="ARBA" id="ARBA00022729"/>
    </source>
</evidence>
<sequence length="274" mass="30751">VETPPPRRPHPHRAPPRPAAMKCILLTLALVAAASAGIAKRDVRLPEYFPTACARNAANLNECIRNNMQGVMPLFGKGEKLFDMEPIEPIAVNDVRVHLRREPFDFHAVARNSKVHGSSGIVIRDVRAKLGEDNLDMEIDVHFPTMFIEGEFKMEGKIGNFPFSGRGPWNVSITDLKATWHLIGEAVERNGEKYMQIKRFIPTYSVGGMRSYGENLVEGAPELTNLALNLINQYWEPVLAAMQPTVRPELERHLKRMASSVFDSVPYKQLFPVA</sequence>
<comment type="similarity">
    <text evidence="2">Belongs to the TO family.</text>
</comment>
<protein>
    <submittedName>
        <fullName evidence="4">Circadian clock-controlled protein</fullName>
    </submittedName>
</protein>
<dbReference type="FunFam" id="3.15.10.30:FF:000001">
    <property type="entry name" value="Takeout-like protein 1"/>
    <property type="match status" value="1"/>
</dbReference>
<dbReference type="GO" id="GO:0005615">
    <property type="term" value="C:extracellular space"/>
    <property type="evidence" value="ECO:0007669"/>
    <property type="project" value="TreeGrafter"/>
</dbReference>
<reference evidence="4" key="1">
    <citation type="submission" date="2015-07" db="EMBL/GenBank/DDBJ databases">
        <title>Transcriptome Assembly of Anthurium amnicola.</title>
        <authorList>
            <person name="Suzuki J."/>
        </authorList>
    </citation>
    <scope>NUCLEOTIDE SEQUENCE</scope>
</reference>
<dbReference type="PANTHER" id="PTHR11008">
    <property type="entry name" value="PROTEIN TAKEOUT-LIKE PROTEIN"/>
    <property type="match status" value="1"/>
</dbReference>
<feature type="non-terminal residue" evidence="4">
    <location>
        <position position="1"/>
    </location>
</feature>
<organism evidence="4">
    <name type="scientific">Anthurium amnicola</name>
    <dbReference type="NCBI Taxonomy" id="1678845"/>
    <lineage>
        <taxon>Eukaryota</taxon>
        <taxon>Viridiplantae</taxon>
        <taxon>Streptophyta</taxon>
        <taxon>Embryophyta</taxon>
        <taxon>Tracheophyta</taxon>
        <taxon>Spermatophyta</taxon>
        <taxon>Magnoliopsida</taxon>
        <taxon>Liliopsida</taxon>
        <taxon>Araceae</taxon>
        <taxon>Pothoideae</taxon>
        <taxon>Potheae</taxon>
        <taxon>Anthurium</taxon>
    </lineage>
</organism>
<dbReference type="EMBL" id="GDJX01006574">
    <property type="protein sequence ID" value="JAT61362.1"/>
    <property type="molecule type" value="Transcribed_RNA"/>
</dbReference>
<dbReference type="InterPro" id="IPR038606">
    <property type="entry name" value="To_sf"/>
</dbReference>
<feature type="chain" id="PRO_5008900678" evidence="3">
    <location>
        <begin position="37"/>
        <end position="274"/>
    </location>
</feature>
<feature type="signal peptide" evidence="3">
    <location>
        <begin position="1"/>
        <end position="36"/>
    </location>
</feature>
<dbReference type="Pfam" id="PF06585">
    <property type="entry name" value="JHBP"/>
    <property type="match status" value="1"/>
</dbReference>
<dbReference type="InterPro" id="IPR010562">
    <property type="entry name" value="Haemolymph_juvenile_hormone-bd"/>
</dbReference>